<evidence type="ECO:0000313" key="3">
    <source>
        <dbReference type="Proteomes" id="UP001215280"/>
    </source>
</evidence>
<evidence type="ECO:0000256" key="1">
    <source>
        <dbReference type="SAM" id="Phobius"/>
    </source>
</evidence>
<dbReference type="AlphaFoldDB" id="A0AAD7HUN8"/>
<organism evidence="2 3">
    <name type="scientific">Mycena maculata</name>
    <dbReference type="NCBI Taxonomy" id="230809"/>
    <lineage>
        <taxon>Eukaryota</taxon>
        <taxon>Fungi</taxon>
        <taxon>Dikarya</taxon>
        <taxon>Basidiomycota</taxon>
        <taxon>Agaricomycotina</taxon>
        <taxon>Agaricomycetes</taxon>
        <taxon>Agaricomycetidae</taxon>
        <taxon>Agaricales</taxon>
        <taxon>Marasmiineae</taxon>
        <taxon>Mycenaceae</taxon>
        <taxon>Mycena</taxon>
    </lineage>
</organism>
<reference evidence="2" key="1">
    <citation type="submission" date="2023-03" db="EMBL/GenBank/DDBJ databases">
        <title>Massive genome expansion in bonnet fungi (Mycena s.s.) driven by repeated elements and novel gene families across ecological guilds.</title>
        <authorList>
            <consortium name="Lawrence Berkeley National Laboratory"/>
            <person name="Harder C.B."/>
            <person name="Miyauchi S."/>
            <person name="Viragh M."/>
            <person name="Kuo A."/>
            <person name="Thoen E."/>
            <person name="Andreopoulos B."/>
            <person name="Lu D."/>
            <person name="Skrede I."/>
            <person name="Drula E."/>
            <person name="Henrissat B."/>
            <person name="Morin E."/>
            <person name="Kohler A."/>
            <person name="Barry K."/>
            <person name="LaButti K."/>
            <person name="Morin E."/>
            <person name="Salamov A."/>
            <person name="Lipzen A."/>
            <person name="Mereny Z."/>
            <person name="Hegedus B."/>
            <person name="Baldrian P."/>
            <person name="Stursova M."/>
            <person name="Weitz H."/>
            <person name="Taylor A."/>
            <person name="Grigoriev I.V."/>
            <person name="Nagy L.G."/>
            <person name="Martin F."/>
            <person name="Kauserud H."/>
        </authorList>
    </citation>
    <scope>NUCLEOTIDE SEQUENCE</scope>
    <source>
        <strain evidence="2">CBHHK188m</strain>
    </source>
</reference>
<proteinExistence type="predicted"/>
<keyword evidence="3" id="KW-1185">Reference proteome</keyword>
<keyword evidence="1" id="KW-0472">Membrane</keyword>
<protein>
    <submittedName>
        <fullName evidence="2">Uncharacterized protein</fullName>
    </submittedName>
</protein>
<keyword evidence="1" id="KW-0812">Transmembrane</keyword>
<feature type="transmembrane region" description="Helical" evidence="1">
    <location>
        <begin position="12"/>
        <end position="33"/>
    </location>
</feature>
<gene>
    <name evidence="2" type="ORF">DFH07DRAFT_782311</name>
</gene>
<dbReference type="EMBL" id="JARJLG010000208">
    <property type="protein sequence ID" value="KAJ7727982.1"/>
    <property type="molecule type" value="Genomic_DNA"/>
</dbReference>
<sequence>MLLTDSSDLASVLTVAETISSVLLLAWLFCLLISGIQNILREAAWYLPTLNVDEPELTAIQLPSYRMKHGQRAATGLDTNNEDMQLHKAEIQLQCSVANSSILAAWDLDYRGQAGITCSQCNVQKAHLMQMLEISMYNRAQDALLHLDYLAKDTEEPYALLSVWDTLRNKTHLHTSGHLYMHPFGVNFSWRGNTLKGSPFELMSRGLREVPWGPFFERGKSHDWKFRPATGGQKT</sequence>
<keyword evidence="1" id="KW-1133">Transmembrane helix</keyword>
<accession>A0AAD7HUN8</accession>
<dbReference type="Proteomes" id="UP001215280">
    <property type="component" value="Unassembled WGS sequence"/>
</dbReference>
<name>A0AAD7HUN8_9AGAR</name>
<comment type="caution">
    <text evidence="2">The sequence shown here is derived from an EMBL/GenBank/DDBJ whole genome shotgun (WGS) entry which is preliminary data.</text>
</comment>
<evidence type="ECO:0000313" key="2">
    <source>
        <dbReference type="EMBL" id="KAJ7727982.1"/>
    </source>
</evidence>